<accession>A0A4C1UI70</accession>
<dbReference type="Proteomes" id="UP000299102">
    <property type="component" value="Unassembled WGS sequence"/>
</dbReference>
<dbReference type="EMBL" id="BGZK01000175">
    <property type="protein sequence ID" value="GBP26019.1"/>
    <property type="molecule type" value="Genomic_DNA"/>
</dbReference>
<protein>
    <submittedName>
        <fullName evidence="1">Uncharacterized protein</fullName>
    </submittedName>
</protein>
<gene>
    <name evidence="1" type="ORF">EVAR_20033_1</name>
</gene>
<evidence type="ECO:0000313" key="2">
    <source>
        <dbReference type="Proteomes" id="UP000299102"/>
    </source>
</evidence>
<reference evidence="1 2" key="1">
    <citation type="journal article" date="2019" name="Commun. Biol.">
        <title>The bagworm genome reveals a unique fibroin gene that provides high tensile strength.</title>
        <authorList>
            <person name="Kono N."/>
            <person name="Nakamura H."/>
            <person name="Ohtoshi R."/>
            <person name="Tomita M."/>
            <person name="Numata K."/>
            <person name="Arakawa K."/>
        </authorList>
    </citation>
    <scope>NUCLEOTIDE SEQUENCE [LARGE SCALE GENOMIC DNA]</scope>
</reference>
<comment type="caution">
    <text evidence="1">The sequence shown here is derived from an EMBL/GenBank/DDBJ whole genome shotgun (WGS) entry which is preliminary data.</text>
</comment>
<keyword evidence="2" id="KW-1185">Reference proteome</keyword>
<dbReference type="OrthoDB" id="418748at2759"/>
<dbReference type="AlphaFoldDB" id="A0A4C1UI70"/>
<proteinExistence type="predicted"/>
<name>A0A4C1UI70_EUMVA</name>
<sequence length="119" mass="13828">MFAEIKKLLPKEITRIAREFFPGFVPGSPIVSGGDKLPYWIIGRLNFDDEIRPPSCLVSRRDEKRTKEIRVGTQNVCGSMDNKIHVVCERMKDRRLDILCANETKRKGIFWRTSMTEEN</sequence>
<organism evidence="1 2">
    <name type="scientific">Eumeta variegata</name>
    <name type="common">Bagworm moth</name>
    <name type="synonym">Eumeta japonica</name>
    <dbReference type="NCBI Taxonomy" id="151549"/>
    <lineage>
        <taxon>Eukaryota</taxon>
        <taxon>Metazoa</taxon>
        <taxon>Ecdysozoa</taxon>
        <taxon>Arthropoda</taxon>
        <taxon>Hexapoda</taxon>
        <taxon>Insecta</taxon>
        <taxon>Pterygota</taxon>
        <taxon>Neoptera</taxon>
        <taxon>Endopterygota</taxon>
        <taxon>Lepidoptera</taxon>
        <taxon>Glossata</taxon>
        <taxon>Ditrysia</taxon>
        <taxon>Tineoidea</taxon>
        <taxon>Psychidae</taxon>
        <taxon>Oiketicinae</taxon>
        <taxon>Eumeta</taxon>
    </lineage>
</organism>
<evidence type="ECO:0000313" key="1">
    <source>
        <dbReference type="EMBL" id="GBP26019.1"/>
    </source>
</evidence>